<proteinExistence type="predicted"/>
<accession>A0A0N1IPY5</accession>
<dbReference type="InParanoid" id="A0A0N1IPY5"/>
<dbReference type="Proteomes" id="UP000053240">
    <property type="component" value="Unassembled WGS sequence"/>
</dbReference>
<evidence type="ECO:0000313" key="1">
    <source>
        <dbReference type="EMBL" id="KPJ17545.1"/>
    </source>
</evidence>
<organism evidence="1 2">
    <name type="scientific">Papilio machaon</name>
    <name type="common">Old World swallowtail butterfly</name>
    <dbReference type="NCBI Taxonomy" id="76193"/>
    <lineage>
        <taxon>Eukaryota</taxon>
        <taxon>Metazoa</taxon>
        <taxon>Ecdysozoa</taxon>
        <taxon>Arthropoda</taxon>
        <taxon>Hexapoda</taxon>
        <taxon>Insecta</taxon>
        <taxon>Pterygota</taxon>
        <taxon>Neoptera</taxon>
        <taxon>Endopterygota</taxon>
        <taxon>Lepidoptera</taxon>
        <taxon>Glossata</taxon>
        <taxon>Ditrysia</taxon>
        <taxon>Papilionoidea</taxon>
        <taxon>Papilionidae</taxon>
        <taxon>Papilioninae</taxon>
        <taxon>Papilio</taxon>
    </lineage>
</organism>
<dbReference type="EMBL" id="KQ460129">
    <property type="protein sequence ID" value="KPJ17545.1"/>
    <property type="molecule type" value="Genomic_DNA"/>
</dbReference>
<dbReference type="AlphaFoldDB" id="A0A0N1IPY5"/>
<evidence type="ECO:0000313" key="2">
    <source>
        <dbReference type="Proteomes" id="UP000053240"/>
    </source>
</evidence>
<protein>
    <submittedName>
        <fullName evidence="1">Uncharacterized protein</fullName>
    </submittedName>
</protein>
<name>A0A0N1IPY5_PAPMA</name>
<keyword evidence="2" id="KW-1185">Reference proteome</keyword>
<gene>
    <name evidence="1" type="ORF">RR48_03506</name>
</gene>
<reference evidence="1 2" key="1">
    <citation type="journal article" date="2015" name="Nat. Commun.">
        <title>Outbred genome sequencing and CRISPR/Cas9 gene editing in butterflies.</title>
        <authorList>
            <person name="Li X."/>
            <person name="Fan D."/>
            <person name="Zhang W."/>
            <person name="Liu G."/>
            <person name="Zhang L."/>
            <person name="Zhao L."/>
            <person name="Fang X."/>
            <person name="Chen L."/>
            <person name="Dong Y."/>
            <person name="Chen Y."/>
            <person name="Ding Y."/>
            <person name="Zhao R."/>
            <person name="Feng M."/>
            <person name="Zhu Y."/>
            <person name="Feng Y."/>
            <person name="Jiang X."/>
            <person name="Zhu D."/>
            <person name="Xiang H."/>
            <person name="Feng X."/>
            <person name="Li S."/>
            <person name="Wang J."/>
            <person name="Zhang G."/>
            <person name="Kronforst M.R."/>
            <person name="Wang W."/>
        </authorList>
    </citation>
    <scope>NUCLEOTIDE SEQUENCE [LARGE SCALE GENOMIC DNA]</scope>
    <source>
        <strain evidence="1">Ya'a_city_454_Pm</strain>
        <tissue evidence="1">Whole body</tissue>
    </source>
</reference>
<sequence length="67" mass="7616">MGGRRVRSPHYQKLRVRVIRIRDNRRGQPNRSAMEGPRPGGTAFVITVAPTPGKYDYEIAAREPHSM</sequence>